<feature type="chain" id="PRO_5026205500" evidence="1">
    <location>
        <begin position="27"/>
        <end position="189"/>
    </location>
</feature>
<protein>
    <submittedName>
        <fullName evidence="2">Exported protein</fullName>
    </submittedName>
</protein>
<dbReference type="Proteomes" id="UP000501926">
    <property type="component" value="Chromosome"/>
</dbReference>
<name>A0A6G7GMS6_KUEST</name>
<accession>A0A6G7GMS6</accession>
<organism evidence="2 3">
    <name type="scientific">Kuenenia stuttgartiensis</name>
    <dbReference type="NCBI Taxonomy" id="174633"/>
    <lineage>
        <taxon>Bacteria</taxon>
        <taxon>Pseudomonadati</taxon>
        <taxon>Planctomycetota</taxon>
        <taxon>Candidatus Brocadiia</taxon>
        <taxon>Candidatus Brocadiales</taxon>
        <taxon>Candidatus Brocadiaceae</taxon>
        <taxon>Candidatus Kuenenia</taxon>
    </lineage>
</organism>
<keyword evidence="1" id="KW-0732">Signal</keyword>
<proteinExistence type="predicted"/>
<gene>
    <name evidence="2" type="ORF">KsCSTR_12650</name>
</gene>
<feature type="signal peptide" evidence="1">
    <location>
        <begin position="1"/>
        <end position="26"/>
    </location>
</feature>
<evidence type="ECO:0000256" key="1">
    <source>
        <dbReference type="SAM" id="SignalP"/>
    </source>
</evidence>
<reference evidence="2 3" key="1">
    <citation type="submission" date="2020-02" db="EMBL/GenBank/DDBJ databases">
        <title>Newly sequenced genome of strain CSTR1 showed variability in Candidatus Kuenenia stuttgartiensis genomes.</title>
        <authorList>
            <person name="Ding C."/>
            <person name="Adrian L."/>
        </authorList>
    </citation>
    <scope>NUCLEOTIDE SEQUENCE [LARGE SCALE GENOMIC DNA]</scope>
    <source>
        <strain evidence="2 3">CSTR1</strain>
    </source>
</reference>
<dbReference type="EMBL" id="CP049055">
    <property type="protein sequence ID" value="QII10644.1"/>
    <property type="molecule type" value="Genomic_DNA"/>
</dbReference>
<evidence type="ECO:0000313" key="2">
    <source>
        <dbReference type="EMBL" id="QII10644.1"/>
    </source>
</evidence>
<sequence length="189" mass="22221">MLKTRIWKKQMIAILFWACCTFLSHQKCIFAHEGHDHWSNTPITIKRSTVVHLQSLLESYDLLYKKLIEKDIQNIPLLAQNIMDAAQQGVQTENKGEGRYMMEHIFQHAISLKECETLENAKESLGLISRELFPFFIAWPMQLKENKLRLYHCKNDEKYWFQAENSAPNCPYAHDELSTCIIIEEVAYK</sequence>
<dbReference type="AlphaFoldDB" id="A0A6G7GMS6"/>
<evidence type="ECO:0000313" key="3">
    <source>
        <dbReference type="Proteomes" id="UP000501926"/>
    </source>
</evidence>
<dbReference type="RefSeq" id="WP_164994615.1">
    <property type="nucleotide sequence ID" value="NZ_CP049055.1"/>
</dbReference>